<dbReference type="GO" id="GO:0043683">
    <property type="term" value="P:type IV pilus assembly"/>
    <property type="evidence" value="ECO:0007669"/>
    <property type="project" value="InterPro"/>
</dbReference>
<evidence type="ECO:0000313" key="1">
    <source>
        <dbReference type="EMBL" id="OHA20760.1"/>
    </source>
</evidence>
<sequence length="215" mass="24071">MSNIISTILIIASLGVFFGYINPAYGALTGAQELSLRSVKELKEERTRYLDAMNKTREIEEARKGLLAKYNAIPTEDRERIEKLLPDHVDSVRLIIDINNVASQYRMTLKNISLVNDEGKQSKASSAIGPREKRFKEVELSFNITGSYENFRAFVRDLEQSLRLVDVETVTFAAAEEAYDYSVTILTYTLSDEAPPPASFEAGPIMNVGGPPRPF</sequence>
<dbReference type="Proteomes" id="UP000178121">
    <property type="component" value="Unassembled WGS sequence"/>
</dbReference>
<dbReference type="GO" id="GO:0043107">
    <property type="term" value="P:type IV pilus-dependent motility"/>
    <property type="evidence" value="ECO:0007669"/>
    <property type="project" value="InterPro"/>
</dbReference>
<dbReference type="AlphaFoldDB" id="A0A1G2MA34"/>
<organism evidence="1 2">
    <name type="scientific">Candidatus Taylorbacteria bacterium RIFCSPHIGHO2_01_FULL_51_15</name>
    <dbReference type="NCBI Taxonomy" id="1802304"/>
    <lineage>
        <taxon>Bacteria</taxon>
        <taxon>Candidatus Tayloriibacteriota</taxon>
    </lineage>
</organism>
<protein>
    <recommendedName>
        <fullName evidence="3">Pilus assembly protein PilO</fullName>
    </recommendedName>
</protein>
<comment type="caution">
    <text evidence="1">The sequence shown here is derived from an EMBL/GenBank/DDBJ whole genome shotgun (WGS) entry which is preliminary data.</text>
</comment>
<dbReference type="Gene3D" id="3.30.70.60">
    <property type="match status" value="1"/>
</dbReference>
<evidence type="ECO:0008006" key="3">
    <source>
        <dbReference type="Google" id="ProtNLM"/>
    </source>
</evidence>
<reference evidence="1 2" key="1">
    <citation type="journal article" date="2016" name="Nat. Commun.">
        <title>Thousands of microbial genomes shed light on interconnected biogeochemical processes in an aquifer system.</title>
        <authorList>
            <person name="Anantharaman K."/>
            <person name="Brown C.T."/>
            <person name="Hug L.A."/>
            <person name="Sharon I."/>
            <person name="Castelle C.J."/>
            <person name="Probst A.J."/>
            <person name="Thomas B.C."/>
            <person name="Singh A."/>
            <person name="Wilkins M.J."/>
            <person name="Karaoz U."/>
            <person name="Brodie E.L."/>
            <person name="Williams K.H."/>
            <person name="Hubbard S.S."/>
            <person name="Banfield J.F."/>
        </authorList>
    </citation>
    <scope>NUCLEOTIDE SEQUENCE [LARGE SCALE GENOMIC DNA]</scope>
</reference>
<dbReference type="InterPro" id="IPR014717">
    <property type="entry name" value="Transl_elong_EF1B/ribsomal_bS6"/>
</dbReference>
<name>A0A1G2MA34_9BACT</name>
<evidence type="ECO:0000313" key="2">
    <source>
        <dbReference type="Proteomes" id="UP000178121"/>
    </source>
</evidence>
<gene>
    <name evidence="1" type="ORF">A2849_02430</name>
</gene>
<proteinExistence type="predicted"/>
<dbReference type="Pfam" id="PF04350">
    <property type="entry name" value="PilO"/>
    <property type="match status" value="1"/>
</dbReference>
<dbReference type="InterPro" id="IPR007445">
    <property type="entry name" value="PilO"/>
</dbReference>
<dbReference type="EMBL" id="MHRI01000023">
    <property type="protein sequence ID" value="OHA20760.1"/>
    <property type="molecule type" value="Genomic_DNA"/>
</dbReference>
<accession>A0A1G2MA34</accession>